<dbReference type="RefSeq" id="WP_380252577.1">
    <property type="nucleotide sequence ID" value="NZ_JBHUII010000007.1"/>
</dbReference>
<evidence type="ECO:0000313" key="2">
    <source>
        <dbReference type="EMBL" id="MFD2206693.1"/>
    </source>
</evidence>
<reference evidence="3" key="1">
    <citation type="journal article" date="2019" name="Int. J. Syst. Evol. Microbiol.">
        <title>The Global Catalogue of Microorganisms (GCM) 10K type strain sequencing project: providing services to taxonomists for standard genome sequencing and annotation.</title>
        <authorList>
            <consortium name="The Broad Institute Genomics Platform"/>
            <consortium name="The Broad Institute Genome Sequencing Center for Infectious Disease"/>
            <person name="Wu L."/>
            <person name="Ma J."/>
        </authorList>
    </citation>
    <scope>NUCLEOTIDE SEQUENCE [LARGE SCALE GENOMIC DNA]</scope>
    <source>
        <strain evidence="3">CGMCC 4.7192</strain>
    </source>
</reference>
<organism evidence="2 3">
    <name type="scientific">Kiloniella antarctica</name>
    <dbReference type="NCBI Taxonomy" id="1550907"/>
    <lineage>
        <taxon>Bacteria</taxon>
        <taxon>Pseudomonadati</taxon>
        <taxon>Pseudomonadota</taxon>
        <taxon>Alphaproteobacteria</taxon>
        <taxon>Rhodospirillales</taxon>
        <taxon>Kiloniellaceae</taxon>
        <taxon>Kiloniella</taxon>
    </lineage>
</organism>
<protein>
    <submittedName>
        <fullName evidence="2">Flavodoxin family protein</fullName>
    </submittedName>
</protein>
<evidence type="ECO:0000313" key="3">
    <source>
        <dbReference type="Proteomes" id="UP001597294"/>
    </source>
</evidence>
<proteinExistence type="predicted"/>
<evidence type="ECO:0000259" key="1">
    <source>
        <dbReference type="Pfam" id="PF03358"/>
    </source>
</evidence>
<comment type="caution">
    <text evidence="2">The sequence shown here is derived from an EMBL/GenBank/DDBJ whole genome shotgun (WGS) entry which is preliminary data.</text>
</comment>
<dbReference type="Pfam" id="PF03358">
    <property type="entry name" value="FMN_red"/>
    <property type="match status" value="1"/>
</dbReference>
<dbReference type="EMBL" id="JBHUII010000007">
    <property type="protein sequence ID" value="MFD2206693.1"/>
    <property type="molecule type" value="Genomic_DNA"/>
</dbReference>
<keyword evidence="3" id="KW-1185">Reference proteome</keyword>
<sequence>MNKSLLIVAHIPSPNTMMLRNAVVKGAENPDIEGVDLVVRTPFEASPEDVLTADGIILGTTENLGYMSGALKDFFDRIYYPCLEVKQGLPYGVYIRAGHDGTGTKRAVESIVTGLRWKPVQGEALICRGEYQDEFKSQCEELGMLMAAGLEAGIF</sequence>
<dbReference type="Proteomes" id="UP001597294">
    <property type="component" value="Unassembled WGS sequence"/>
</dbReference>
<accession>A0ABW5BKK5</accession>
<dbReference type="SUPFAM" id="SSF52218">
    <property type="entry name" value="Flavoproteins"/>
    <property type="match status" value="1"/>
</dbReference>
<gene>
    <name evidence="2" type="ORF">ACFSKO_13765</name>
</gene>
<dbReference type="InterPro" id="IPR029039">
    <property type="entry name" value="Flavoprotein-like_sf"/>
</dbReference>
<dbReference type="InterPro" id="IPR005025">
    <property type="entry name" value="FMN_Rdtase-like_dom"/>
</dbReference>
<feature type="domain" description="NADPH-dependent FMN reductase-like" evidence="1">
    <location>
        <begin position="42"/>
        <end position="122"/>
    </location>
</feature>
<dbReference type="Gene3D" id="3.40.50.360">
    <property type="match status" value="1"/>
</dbReference>
<name>A0ABW5BKK5_9PROT</name>